<gene>
    <name evidence="2" type="ORF">AY555_08390</name>
</gene>
<organism evidence="2 3">
    <name type="scientific">Haematospirillum jordaniae</name>
    <dbReference type="NCBI Taxonomy" id="1549855"/>
    <lineage>
        <taxon>Bacteria</taxon>
        <taxon>Pseudomonadati</taxon>
        <taxon>Pseudomonadota</taxon>
        <taxon>Alphaproteobacteria</taxon>
        <taxon>Rhodospirillales</taxon>
        <taxon>Novispirillaceae</taxon>
        <taxon>Haematospirillum</taxon>
    </lineage>
</organism>
<dbReference type="InterPro" id="IPR041657">
    <property type="entry name" value="HTH_17"/>
</dbReference>
<reference evidence="2 3" key="1">
    <citation type="submission" date="2016-02" db="EMBL/GenBank/DDBJ databases">
        <title>Complete Genome of H5569, the type strain of the newly described species Haematospirillium jordaniae.</title>
        <authorList>
            <person name="Nicholson A.C."/>
            <person name="Humrighouse B.W."/>
            <person name="Loparov V."/>
            <person name="McQuiston J.R."/>
        </authorList>
    </citation>
    <scope>NUCLEOTIDE SEQUENCE [LARGE SCALE GENOMIC DNA]</scope>
    <source>
        <strain evidence="2 3">H5569</strain>
    </source>
</reference>
<dbReference type="RefSeq" id="WP_066135546.1">
    <property type="nucleotide sequence ID" value="NZ_CP014525.1"/>
</dbReference>
<keyword evidence="3" id="KW-1185">Reference proteome</keyword>
<dbReference type="STRING" id="1549855.AY555_08390"/>
<dbReference type="OrthoDB" id="9806994at2"/>
<protein>
    <recommendedName>
        <fullName evidence="1">Helix-turn-helix domain-containing protein</fullName>
    </recommendedName>
</protein>
<dbReference type="KEGG" id="hjo:AY555_08390"/>
<proteinExistence type="predicted"/>
<feature type="domain" description="Helix-turn-helix" evidence="1">
    <location>
        <begin position="7"/>
        <end position="61"/>
    </location>
</feature>
<dbReference type="Pfam" id="PF12728">
    <property type="entry name" value="HTH_17"/>
    <property type="match status" value="1"/>
</dbReference>
<dbReference type="GeneID" id="53317173"/>
<sequence>MTTARKLLTSAETAELLGILPNTLEIWRSKGKGPRFLKMGPRKQDAVRYAEADVLAWIDERTCSNTSQYMSLPQQAQHA</sequence>
<dbReference type="AlphaFoldDB" id="A0A143DEP7"/>
<dbReference type="EMBL" id="CP014525">
    <property type="protein sequence ID" value="AMW35187.1"/>
    <property type="molecule type" value="Genomic_DNA"/>
</dbReference>
<dbReference type="SUPFAM" id="SSF46955">
    <property type="entry name" value="Putative DNA-binding domain"/>
    <property type="match status" value="1"/>
</dbReference>
<dbReference type="Proteomes" id="UP000076066">
    <property type="component" value="Chromosome"/>
</dbReference>
<accession>A0A143DEP7</accession>
<evidence type="ECO:0000313" key="3">
    <source>
        <dbReference type="Proteomes" id="UP000076066"/>
    </source>
</evidence>
<evidence type="ECO:0000259" key="1">
    <source>
        <dbReference type="Pfam" id="PF12728"/>
    </source>
</evidence>
<dbReference type="InterPro" id="IPR009061">
    <property type="entry name" value="DNA-bd_dom_put_sf"/>
</dbReference>
<evidence type="ECO:0000313" key="2">
    <source>
        <dbReference type="EMBL" id="AMW35187.1"/>
    </source>
</evidence>
<name>A0A143DEP7_9PROT</name>